<comment type="caution">
    <text evidence="1">The sequence shown here is derived from an EMBL/GenBank/DDBJ whole genome shotgun (WGS) entry which is preliminary data.</text>
</comment>
<accession>L8J6H6</accession>
<dbReference type="PATRIC" id="fig|1056511.3.peg.3558"/>
<reference evidence="1 2" key="1">
    <citation type="submission" date="2012-12" db="EMBL/GenBank/DDBJ databases">
        <title>Genome Assembly of Photobacterium sp. AK15.</title>
        <authorList>
            <person name="Khatri I."/>
            <person name="Vaidya B."/>
            <person name="Srinivas T.N.R."/>
            <person name="Subramanian S."/>
            <person name="Pinnaka A."/>
        </authorList>
    </citation>
    <scope>NUCLEOTIDE SEQUENCE [LARGE SCALE GENOMIC DNA]</scope>
    <source>
        <strain evidence="1 2">AK15</strain>
    </source>
</reference>
<name>L8J6H6_9GAMM</name>
<dbReference type="Proteomes" id="UP000011134">
    <property type="component" value="Unassembled WGS sequence"/>
</dbReference>
<proteinExistence type="predicted"/>
<evidence type="ECO:0000313" key="1">
    <source>
        <dbReference type="EMBL" id="ELR64460.1"/>
    </source>
</evidence>
<evidence type="ECO:0000313" key="2">
    <source>
        <dbReference type="Proteomes" id="UP000011134"/>
    </source>
</evidence>
<protein>
    <submittedName>
        <fullName evidence="1">Uncharacterized protein</fullName>
    </submittedName>
</protein>
<organism evidence="1 2">
    <name type="scientific">Photobacterium marinum</name>
    <dbReference type="NCBI Taxonomy" id="1056511"/>
    <lineage>
        <taxon>Bacteria</taxon>
        <taxon>Pseudomonadati</taxon>
        <taxon>Pseudomonadota</taxon>
        <taxon>Gammaproteobacteria</taxon>
        <taxon>Vibrionales</taxon>
        <taxon>Vibrionaceae</taxon>
        <taxon>Photobacterium</taxon>
    </lineage>
</organism>
<keyword evidence="2" id="KW-1185">Reference proteome</keyword>
<sequence>MFGCGDIQIEKNCFEPVQFKVGELFSNDNVRVTPVWGNNSNQEYLKEHGVVGYLSINGSYERVLPNNTLNFTGNLYKVVPSAAERYIGSSSEYIMFEATLNDFKYVIPDLEPQNLKLPYPVGRCNF</sequence>
<dbReference type="AlphaFoldDB" id="L8J6H6"/>
<dbReference type="EMBL" id="AMZO01000026">
    <property type="protein sequence ID" value="ELR64460.1"/>
    <property type="molecule type" value="Genomic_DNA"/>
</dbReference>
<gene>
    <name evidence="1" type="ORF">C942_02484</name>
</gene>